<proteinExistence type="predicted"/>
<feature type="transmembrane region" description="Helical" evidence="1">
    <location>
        <begin position="82"/>
        <end position="105"/>
    </location>
</feature>
<evidence type="ECO:0000313" key="2">
    <source>
        <dbReference type="EMBL" id="MDQ0369022.1"/>
    </source>
</evidence>
<accession>A0AAE3W568</accession>
<organism evidence="2 3">
    <name type="scientific">Catenuloplanes indicus</name>
    <dbReference type="NCBI Taxonomy" id="137267"/>
    <lineage>
        <taxon>Bacteria</taxon>
        <taxon>Bacillati</taxon>
        <taxon>Actinomycetota</taxon>
        <taxon>Actinomycetes</taxon>
        <taxon>Micromonosporales</taxon>
        <taxon>Micromonosporaceae</taxon>
        <taxon>Catenuloplanes</taxon>
    </lineage>
</organism>
<feature type="transmembrane region" description="Helical" evidence="1">
    <location>
        <begin position="158"/>
        <end position="179"/>
    </location>
</feature>
<keyword evidence="1" id="KW-1133">Transmembrane helix</keyword>
<evidence type="ECO:0000256" key="1">
    <source>
        <dbReference type="SAM" id="Phobius"/>
    </source>
</evidence>
<keyword evidence="1" id="KW-0472">Membrane</keyword>
<gene>
    <name evidence="2" type="ORF">J2S42_005691</name>
</gene>
<comment type="caution">
    <text evidence="2">The sequence shown here is derived from an EMBL/GenBank/DDBJ whole genome shotgun (WGS) entry which is preliminary data.</text>
</comment>
<keyword evidence="3" id="KW-1185">Reference proteome</keyword>
<feature type="transmembrane region" description="Helical" evidence="1">
    <location>
        <begin position="199"/>
        <end position="225"/>
    </location>
</feature>
<feature type="transmembrane region" description="Helical" evidence="1">
    <location>
        <begin position="56"/>
        <end position="75"/>
    </location>
</feature>
<dbReference type="Proteomes" id="UP001240236">
    <property type="component" value="Unassembled WGS sequence"/>
</dbReference>
<dbReference type="RefSeq" id="WP_307243965.1">
    <property type="nucleotide sequence ID" value="NZ_JAUSUZ010000001.1"/>
</dbReference>
<dbReference type="AlphaFoldDB" id="A0AAE3W568"/>
<evidence type="ECO:0000313" key="3">
    <source>
        <dbReference type="Proteomes" id="UP001240236"/>
    </source>
</evidence>
<dbReference type="EMBL" id="JAUSUZ010000001">
    <property type="protein sequence ID" value="MDQ0369022.1"/>
    <property type="molecule type" value="Genomic_DNA"/>
</dbReference>
<feature type="transmembrane region" description="Helical" evidence="1">
    <location>
        <begin position="125"/>
        <end position="146"/>
    </location>
</feature>
<name>A0AAE3W568_9ACTN</name>
<sequence>MTTVAVSLFRRTAPAYAAFAALLIATVALVGTLIAVHGSLTESVWHLGAASTVKWFVGPVAILLIPVLLRHYVALGVTRRQFLGGALLFGVGSAGAFALLFLAGLGVERFVYGAAGLMDGLTDAYPVDSVGTAFAVLIRAFLIYLAHFCSGWLIGAGFYRFGPFAGLLLIAPSMIPALGSELLFGTEWSPIGAATVAGLRLPFAVSALLTVVLVTAGCAVVHAFGRTVTIRGKIS</sequence>
<feature type="transmembrane region" description="Helical" evidence="1">
    <location>
        <begin position="15"/>
        <end position="36"/>
    </location>
</feature>
<protein>
    <submittedName>
        <fullName evidence="2">Uncharacterized protein</fullName>
    </submittedName>
</protein>
<reference evidence="2 3" key="1">
    <citation type="submission" date="2023-07" db="EMBL/GenBank/DDBJ databases">
        <title>Sequencing the genomes of 1000 actinobacteria strains.</title>
        <authorList>
            <person name="Klenk H.-P."/>
        </authorList>
    </citation>
    <scope>NUCLEOTIDE SEQUENCE [LARGE SCALE GENOMIC DNA]</scope>
    <source>
        <strain evidence="2 3">DSM 44709</strain>
    </source>
</reference>
<keyword evidence="1" id="KW-0812">Transmembrane</keyword>